<dbReference type="SUPFAM" id="SSF46785">
    <property type="entry name" value="Winged helix' DNA-binding domain"/>
    <property type="match status" value="1"/>
</dbReference>
<dbReference type="InterPro" id="IPR036390">
    <property type="entry name" value="WH_DNA-bd_sf"/>
</dbReference>
<keyword evidence="2" id="KW-0238">DNA-binding</keyword>
<name>A0ABW4L2P2_9MICO</name>
<evidence type="ECO:0000256" key="3">
    <source>
        <dbReference type="ARBA" id="ARBA00023163"/>
    </source>
</evidence>
<proteinExistence type="predicted"/>
<dbReference type="Proteomes" id="UP001597277">
    <property type="component" value="Unassembled WGS sequence"/>
</dbReference>
<dbReference type="InterPro" id="IPR036388">
    <property type="entry name" value="WH-like_DNA-bd_sf"/>
</dbReference>
<dbReference type="SUPFAM" id="SSF55781">
    <property type="entry name" value="GAF domain-like"/>
    <property type="match status" value="1"/>
</dbReference>
<reference evidence="7" key="1">
    <citation type="journal article" date="2019" name="Int. J. Syst. Evol. Microbiol.">
        <title>The Global Catalogue of Microorganisms (GCM) 10K type strain sequencing project: providing services to taxonomists for standard genome sequencing and annotation.</title>
        <authorList>
            <consortium name="The Broad Institute Genomics Platform"/>
            <consortium name="The Broad Institute Genome Sequencing Center for Infectious Disease"/>
            <person name="Wu L."/>
            <person name="Ma J."/>
        </authorList>
    </citation>
    <scope>NUCLEOTIDE SEQUENCE [LARGE SCALE GENOMIC DNA]</scope>
    <source>
        <strain evidence="7">JCM 17130</strain>
    </source>
</reference>
<keyword evidence="1" id="KW-0805">Transcription regulation</keyword>
<evidence type="ECO:0000256" key="2">
    <source>
        <dbReference type="ARBA" id="ARBA00023125"/>
    </source>
</evidence>
<keyword evidence="7" id="KW-1185">Reference proteome</keyword>
<gene>
    <name evidence="6" type="ORF">ACFSE6_07925</name>
</gene>
<sequence length="258" mass="27518">MEAGPDNALTKAVRVLTALRTLSHGGSARELATTTGVSRSTVQRILTTLEATGMVIQDGLTQRYRVGPQALLIGLGYNGAANLLNEARPHMVALRDQTGETVGLSVAAGNARVFIDEVQSPHPLRFASELGQMYPLWSGANGRILLSAMNDEEIEHVLASHEHDQAVHRPLSAEETRRRIREIRRAGHAMAADEAIDGVSSLAVPIHDGAHRVIAALSVSGPSERLTRDRMEATLSPLRTAGRAISARLGASDIPAEG</sequence>
<dbReference type="Gene3D" id="3.30.450.40">
    <property type="match status" value="1"/>
</dbReference>
<dbReference type="PROSITE" id="PS51078">
    <property type="entry name" value="ICLR_ED"/>
    <property type="match status" value="1"/>
</dbReference>
<evidence type="ECO:0000259" key="4">
    <source>
        <dbReference type="PROSITE" id="PS51077"/>
    </source>
</evidence>
<evidence type="ECO:0000259" key="5">
    <source>
        <dbReference type="PROSITE" id="PS51078"/>
    </source>
</evidence>
<feature type="domain" description="HTH iclR-type" evidence="4">
    <location>
        <begin position="6"/>
        <end position="68"/>
    </location>
</feature>
<dbReference type="InterPro" id="IPR014757">
    <property type="entry name" value="Tscrpt_reg_IclR_C"/>
</dbReference>
<dbReference type="RefSeq" id="WP_388004681.1">
    <property type="nucleotide sequence ID" value="NZ_JBHUEE010000003.1"/>
</dbReference>
<dbReference type="EMBL" id="JBHUEE010000003">
    <property type="protein sequence ID" value="MFD1717758.1"/>
    <property type="molecule type" value="Genomic_DNA"/>
</dbReference>
<dbReference type="PROSITE" id="PS51077">
    <property type="entry name" value="HTH_ICLR"/>
    <property type="match status" value="1"/>
</dbReference>
<dbReference type="Pfam" id="PF01614">
    <property type="entry name" value="IclR_C"/>
    <property type="match status" value="1"/>
</dbReference>
<dbReference type="InterPro" id="IPR029016">
    <property type="entry name" value="GAF-like_dom_sf"/>
</dbReference>
<dbReference type="InterPro" id="IPR005471">
    <property type="entry name" value="Tscrpt_reg_IclR_N"/>
</dbReference>
<protein>
    <submittedName>
        <fullName evidence="6">IclR family transcriptional regulator</fullName>
    </submittedName>
</protein>
<evidence type="ECO:0000313" key="6">
    <source>
        <dbReference type="EMBL" id="MFD1717758.1"/>
    </source>
</evidence>
<dbReference type="InterPro" id="IPR050707">
    <property type="entry name" value="HTH_MetabolicPath_Reg"/>
</dbReference>
<keyword evidence="3" id="KW-0804">Transcription</keyword>
<comment type="caution">
    <text evidence="6">The sequence shown here is derived from an EMBL/GenBank/DDBJ whole genome shotgun (WGS) entry which is preliminary data.</text>
</comment>
<accession>A0ABW4L2P2</accession>
<dbReference type="Pfam" id="PF09339">
    <property type="entry name" value="HTH_IclR"/>
    <property type="match status" value="1"/>
</dbReference>
<dbReference type="Gene3D" id="1.10.10.10">
    <property type="entry name" value="Winged helix-like DNA-binding domain superfamily/Winged helix DNA-binding domain"/>
    <property type="match status" value="1"/>
</dbReference>
<feature type="domain" description="IclR-ED" evidence="5">
    <location>
        <begin position="69"/>
        <end position="251"/>
    </location>
</feature>
<evidence type="ECO:0000256" key="1">
    <source>
        <dbReference type="ARBA" id="ARBA00023015"/>
    </source>
</evidence>
<dbReference type="PANTHER" id="PTHR30136">
    <property type="entry name" value="HELIX-TURN-HELIX TRANSCRIPTIONAL REGULATOR, ICLR FAMILY"/>
    <property type="match status" value="1"/>
</dbReference>
<organism evidence="6 7">
    <name type="scientific">Georgenia deserti</name>
    <dbReference type="NCBI Taxonomy" id="2093781"/>
    <lineage>
        <taxon>Bacteria</taxon>
        <taxon>Bacillati</taxon>
        <taxon>Actinomycetota</taxon>
        <taxon>Actinomycetes</taxon>
        <taxon>Micrococcales</taxon>
        <taxon>Bogoriellaceae</taxon>
        <taxon>Georgenia</taxon>
    </lineage>
</organism>
<dbReference type="PANTHER" id="PTHR30136:SF35">
    <property type="entry name" value="HTH-TYPE TRANSCRIPTIONAL REGULATOR RV1719"/>
    <property type="match status" value="1"/>
</dbReference>
<evidence type="ECO:0000313" key="7">
    <source>
        <dbReference type="Proteomes" id="UP001597277"/>
    </source>
</evidence>
<dbReference type="SMART" id="SM00346">
    <property type="entry name" value="HTH_ICLR"/>
    <property type="match status" value="1"/>
</dbReference>